<organism evidence="2 3">
    <name type="scientific">Bradyrhizobium zhanjiangense</name>
    <dbReference type="NCBI Taxonomy" id="1325107"/>
    <lineage>
        <taxon>Bacteria</taxon>
        <taxon>Pseudomonadati</taxon>
        <taxon>Pseudomonadota</taxon>
        <taxon>Alphaproteobacteria</taxon>
        <taxon>Hyphomicrobiales</taxon>
        <taxon>Nitrobacteraceae</taxon>
        <taxon>Bradyrhizobium</taxon>
    </lineage>
</organism>
<proteinExistence type="predicted"/>
<accession>A0ABY0DQI4</accession>
<evidence type="ECO:0000313" key="2">
    <source>
        <dbReference type="EMBL" id="RXG96372.1"/>
    </source>
</evidence>
<evidence type="ECO:0000256" key="1">
    <source>
        <dbReference type="ARBA" id="ARBA00023172"/>
    </source>
</evidence>
<comment type="caution">
    <text evidence="2">The sequence shown here is derived from an EMBL/GenBank/DDBJ whole genome shotgun (WGS) entry which is preliminary data.</text>
</comment>
<evidence type="ECO:0008006" key="4">
    <source>
        <dbReference type="Google" id="ProtNLM"/>
    </source>
</evidence>
<dbReference type="InterPro" id="IPR013762">
    <property type="entry name" value="Integrase-like_cat_sf"/>
</dbReference>
<sequence>MLALSVLGDMTFLETEHGKPHTTKGLGNWFGDRCVEAAVPGRARGLRKAGATMAAENGATPHQLKAIFGWRSLAQARASADHVAAYPAAMK</sequence>
<dbReference type="SUPFAM" id="SSF56349">
    <property type="entry name" value="DNA breaking-rejoining enzymes"/>
    <property type="match status" value="1"/>
</dbReference>
<gene>
    <name evidence="2" type="ORF">EAS62_12350</name>
</gene>
<keyword evidence="1" id="KW-0233">DNA recombination</keyword>
<reference evidence="2 3" key="1">
    <citation type="submission" date="2018-10" db="EMBL/GenBank/DDBJ databases">
        <title>Bradyrhizobium sp. nov., isolated from effective nodules of peanut in China.</title>
        <authorList>
            <person name="Li Y."/>
        </authorList>
    </citation>
    <scope>NUCLEOTIDE SEQUENCE [LARGE SCALE GENOMIC DNA]</scope>
    <source>
        <strain evidence="2 3">CCBAU 51781</strain>
    </source>
</reference>
<dbReference type="EMBL" id="RDRA01000006">
    <property type="protein sequence ID" value="RXG96372.1"/>
    <property type="molecule type" value="Genomic_DNA"/>
</dbReference>
<protein>
    <recommendedName>
        <fullName evidence="4">Tyr recombinase domain-containing protein</fullName>
    </recommendedName>
</protein>
<dbReference type="Gene3D" id="1.10.443.10">
    <property type="entry name" value="Intergrase catalytic core"/>
    <property type="match status" value="1"/>
</dbReference>
<dbReference type="InterPro" id="IPR011010">
    <property type="entry name" value="DNA_brk_join_enz"/>
</dbReference>
<keyword evidence="3" id="KW-1185">Reference proteome</keyword>
<evidence type="ECO:0000313" key="3">
    <source>
        <dbReference type="Proteomes" id="UP000289946"/>
    </source>
</evidence>
<dbReference type="Proteomes" id="UP000289946">
    <property type="component" value="Unassembled WGS sequence"/>
</dbReference>
<name>A0ABY0DQI4_9BRAD</name>